<dbReference type="RefSeq" id="WP_341416844.1">
    <property type="nucleotide sequence ID" value="NZ_JBBPCC010000011.1"/>
</dbReference>
<feature type="compositionally biased region" description="Polar residues" evidence="8">
    <location>
        <begin position="249"/>
        <end position="269"/>
    </location>
</feature>
<comment type="caution">
    <text evidence="11">The sequence shown here is derived from an EMBL/GenBank/DDBJ whole genome shotgun (WGS) entry which is preliminary data.</text>
</comment>
<feature type="region of interest" description="Disordered" evidence="8">
    <location>
        <begin position="242"/>
        <end position="282"/>
    </location>
</feature>
<keyword evidence="2" id="KW-1003">Cell membrane</keyword>
<evidence type="ECO:0000256" key="1">
    <source>
        <dbReference type="ARBA" id="ARBA00004370"/>
    </source>
</evidence>
<dbReference type="Gene3D" id="3.40.50.10960">
    <property type="match status" value="1"/>
</dbReference>
<dbReference type="InterPro" id="IPR013685">
    <property type="entry name" value="POTRA_FtsQ_type"/>
</dbReference>
<dbReference type="PROSITE" id="PS51779">
    <property type="entry name" value="POTRA"/>
    <property type="match status" value="1"/>
</dbReference>
<evidence type="ECO:0000256" key="9">
    <source>
        <dbReference type="SAM" id="Phobius"/>
    </source>
</evidence>
<evidence type="ECO:0000256" key="7">
    <source>
        <dbReference type="ARBA" id="ARBA00023306"/>
    </source>
</evidence>
<evidence type="ECO:0000256" key="6">
    <source>
        <dbReference type="ARBA" id="ARBA00023136"/>
    </source>
</evidence>
<gene>
    <name evidence="11" type="ORF">WMW72_17610</name>
</gene>
<keyword evidence="3" id="KW-0132">Cell division</keyword>
<feature type="transmembrane region" description="Helical" evidence="9">
    <location>
        <begin position="21"/>
        <end position="38"/>
    </location>
</feature>
<protein>
    <submittedName>
        <fullName evidence="11">FtsQ-type POTRA domain-containing protein</fullName>
    </submittedName>
</protein>
<keyword evidence="6 9" id="KW-0472">Membrane</keyword>
<keyword evidence="5 9" id="KW-1133">Transmembrane helix</keyword>
<comment type="subcellular location">
    <subcellularLocation>
        <location evidence="1">Membrane</location>
    </subcellularLocation>
</comment>
<keyword evidence="12" id="KW-1185">Reference proteome</keyword>
<dbReference type="InterPro" id="IPR034746">
    <property type="entry name" value="POTRA"/>
</dbReference>
<name>A0ABU9DLJ9_9BACL</name>
<dbReference type="Gene3D" id="3.10.20.310">
    <property type="entry name" value="membrane protein fhac"/>
    <property type="match status" value="1"/>
</dbReference>
<sequence>MRERLPVIKQDKPRTRSSRKLLVFLFLFFITLLLILFFQSSLSKVTEVTIDGQALVAEEQIRHAAGIVPGDHFFSVSSERVSSQIKALRMIESVEVNKRFPGRIDIHVKEFPKVAYQFGENGQVEALLADGSVVPVTMQGAKLDMPILSGWSKDDPLKTELCRVMASLDRALFADVSEIKPSPSHSFPDRIKMYTRTQFEVITTVEFLPQKIPNMGTFIASLRENQITSGVLTMLLADSHAPFPPAESQAGTKKSTDASTKQGSKTTVPPQGGKDVKTAPKE</sequence>
<dbReference type="EMBL" id="JBBPCC010000011">
    <property type="protein sequence ID" value="MEK8129726.1"/>
    <property type="molecule type" value="Genomic_DNA"/>
</dbReference>
<evidence type="ECO:0000256" key="4">
    <source>
        <dbReference type="ARBA" id="ARBA00022692"/>
    </source>
</evidence>
<evidence type="ECO:0000313" key="11">
    <source>
        <dbReference type="EMBL" id="MEK8129726.1"/>
    </source>
</evidence>
<dbReference type="PANTHER" id="PTHR37820:SF1">
    <property type="entry name" value="CELL DIVISION PROTEIN FTSQ"/>
    <property type="match status" value="1"/>
</dbReference>
<evidence type="ECO:0000256" key="5">
    <source>
        <dbReference type="ARBA" id="ARBA00022989"/>
    </source>
</evidence>
<keyword evidence="4 9" id="KW-0812">Transmembrane</keyword>
<keyword evidence="7" id="KW-0131">Cell cycle</keyword>
<dbReference type="Proteomes" id="UP001469365">
    <property type="component" value="Unassembled WGS sequence"/>
</dbReference>
<dbReference type="PANTHER" id="PTHR37820">
    <property type="entry name" value="CELL DIVISION PROTEIN DIVIB"/>
    <property type="match status" value="1"/>
</dbReference>
<evidence type="ECO:0000259" key="10">
    <source>
        <dbReference type="PROSITE" id="PS51779"/>
    </source>
</evidence>
<evidence type="ECO:0000256" key="8">
    <source>
        <dbReference type="SAM" id="MobiDB-lite"/>
    </source>
</evidence>
<proteinExistence type="predicted"/>
<dbReference type="Pfam" id="PF08478">
    <property type="entry name" value="POTRA_1"/>
    <property type="match status" value="1"/>
</dbReference>
<evidence type="ECO:0000313" key="12">
    <source>
        <dbReference type="Proteomes" id="UP001469365"/>
    </source>
</evidence>
<feature type="domain" description="POTRA" evidence="10">
    <location>
        <begin position="43"/>
        <end position="111"/>
    </location>
</feature>
<reference evidence="11 12" key="1">
    <citation type="submission" date="2024-04" db="EMBL/GenBank/DDBJ databases">
        <title>draft genome sequnece of Paenibacillus filicis.</title>
        <authorList>
            <person name="Kim D.-U."/>
        </authorList>
    </citation>
    <scope>NUCLEOTIDE SEQUENCE [LARGE SCALE GENOMIC DNA]</scope>
    <source>
        <strain evidence="11 12">KACC14197</strain>
    </source>
</reference>
<dbReference type="InterPro" id="IPR050487">
    <property type="entry name" value="FtsQ_DivIB"/>
</dbReference>
<organism evidence="11 12">
    <name type="scientific">Paenibacillus filicis</name>
    <dbReference type="NCBI Taxonomy" id="669464"/>
    <lineage>
        <taxon>Bacteria</taxon>
        <taxon>Bacillati</taxon>
        <taxon>Bacillota</taxon>
        <taxon>Bacilli</taxon>
        <taxon>Bacillales</taxon>
        <taxon>Paenibacillaceae</taxon>
        <taxon>Paenibacillus</taxon>
    </lineage>
</organism>
<evidence type="ECO:0000256" key="3">
    <source>
        <dbReference type="ARBA" id="ARBA00022618"/>
    </source>
</evidence>
<accession>A0ABU9DLJ9</accession>
<evidence type="ECO:0000256" key="2">
    <source>
        <dbReference type="ARBA" id="ARBA00022475"/>
    </source>
</evidence>